<dbReference type="EMBL" id="QFNK01000047">
    <property type="protein sequence ID" value="PZO87664.1"/>
    <property type="molecule type" value="Genomic_DNA"/>
</dbReference>
<dbReference type="GO" id="GO:0004803">
    <property type="term" value="F:transposase activity"/>
    <property type="evidence" value="ECO:0007669"/>
    <property type="project" value="InterPro"/>
</dbReference>
<feature type="domain" description="Transposase IS200-like" evidence="2">
    <location>
        <begin position="9"/>
        <end position="123"/>
    </location>
</feature>
<dbReference type="AlphaFoldDB" id="A0A2W4ZZB4"/>
<evidence type="ECO:0000259" key="2">
    <source>
        <dbReference type="SMART" id="SM01321"/>
    </source>
</evidence>
<dbReference type="Proteomes" id="UP000249557">
    <property type="component" value="Unassembled WGS sequence"/>
</dbReference>
<organism evidence="3 4">
    <name type="scientific">Micavibrio aeruginosavorus</name>
    <dbReference type="NCBI Taxonomy" id="349221"/>
    <lineage>
        <taxon>Bacteria</taxon>
        <taxon>Pseudomonadati</taxon>
        <taxon>Bdellovibrionota</taxon>
        <taxon>Bdellovibrionia</taxon>
        <taxon>Bdellovibrionales</taxon>
        <taxon>Pseudobdellovibrionaceae</taxon>
        <taxon>Micavibrio</taxon>
    </lineage>
</organism>
<dbReference type="Gene3D" id="3.30.70.1290">
    <property type="entry name" value="Transposase IS200-like"/>
    <property type="match status" value="1"/>
</dbReference>
<name>A0A2W4ZZB4_9BACT</name>
<feature type="region of interest" description="Disordered" evidence="1">
    <location>
        <begin position="178"/>
        <end position="197"/>
    </location>
</feature>
<sequence>MARQARIVLPDTPHHITQRGNRGEPVFFEKGDYEAYIEFLAEECADKGVAIWSYCLLPNQIQMIAVPRTENSLGRALGEAHRRYTRRINERNGWRGHLFQDRFFSYPMDETHLLNAARHIEVLPVAAGFAPTPESYLWSSARAHVKSREDRLLTSERPLLHFVPDWAGFLQEWPEESDPTSIDRHLQTGRPRGNDNFLDAVEGMIGRTVRPQKPGRRSVTFTKLLKKKSS</sequence>
<proteinExistence type="predicted"/>
<dbReference type="InterPro" id="IPR036515">
    <property type="entry name" value="Transposase_17_sf"/>
</dbReference>
<dbReference type="GO" id="GO:0006313">
    <property type="term" value="P:DNA transposition"/>
    <property type="evidence" value="ECO:0007669"/>
    <property type="project" value="InterPro"/>
</dbReference>
<dbReference type="GO" id="GO:0003677">
    <property type="term" value="F:DNA binding"/>
    <property type="evidence" value="ECO:0007669"/>
    <property type="project" value="InterPro"/>
</dbReference>
<dbReference type="PANTHER" id="PTHR34322">
    <property type="entry name" value="TRANSPOSASE, Y1_TNP DOMAIN-CONTAINING"/>
    <property type="match status" value="1"/>
</dbReference>
<comment type="caution">
    <text evidence="3">The sequence shown here is derived from an EMBL/GenBank/DDBJ whole genome shotgun (WGS) entry which is preliminary data.</text>
</comment>
<dbReference type="InterPro" id="IPR002686">
    <property type="entry name" value="Transposase_17"/>
</dbReference>
<dbReference type="PANTHER" id="PTHR34322:SF2">
    <property type="entry name" value="TRANSPOSASE IS200-LIKE DOMAIN-CONTAINING PROTEIN"/>
    <property type="match status" value="1"/>
</dbReference>
<reference evidence="3 4" key="1">
    <citation type="submission" date="2017-08" db="EMBL/GenBank/DDBJ databases">
        <title>Infants hospitalized years apart are colonized by the same room-sourced microbial strains.</title>
        <authorList>
            <person name="Brooks B."/>
            <person name="Olm M.R."/>
            <person name="Firek B.A."/>
            <person name="Baker R."/>
            <person name="Thomas B.C."/>
            <person name="Morowitz M.J."/>
            <person name="Banfield J.F."/>
        </authorList>
    </citation>
    <scope>NUCLEOTIDE SEQUENCE [LARGE SCALE GENOMIC DNA]</scope>
    <source>
        <strain evidence="3">S2_018_000_R2_104</strain>
    </source>
</reference>
<protein>
    <submittedName>
        <fullName evidence="3">Transposase</fullName>
    </submittedName>
</protein>
<evidence type="ECO:0000256" key="1">
    <source>
        <dbReference type="SAM" id="MobiDB-lite"/>
    </source>
</evidence>
<evidence type="ECO:0000313" key="3">
    <source>
        <dbReference type="EMBL" id="PZO87664.1"/>
    </source>
</evidence>
<dbReference type="SUPFAM" id="SSF143422">
    <property type="entry name" value="Transposase IS200-like"/>
    <property type="match status" value="1"/>
</dbReference>
<dbReference type="Pfam" id="PF01797">
    <property type="entry name" value="Y1_Tnp"/>
    <property type="match status" value="1"/>
</dbReference>
<dbReference type="SMART" id="SM01321">
    <property type="entry name" value="Y1_Tnp"/>
    <property type="match status" value="1"/>
</dbReference>
<evidence type="ECO:0000313" key="4">
    <source>
        <dbReference type="Proteomes" id="UP000249557"/>
    </source>
</evidence>
<gene>
    <name evidence="3" type="ORF">DI626_03465</name>
</gene>
<accession>A0A2W4ZZB4</accession>